<organism evidence="1 2">
    <name type="scientific">Lithospermum erythrorhizon</name>
    <name type="common">Purple gromwell</name>
    <name type="synonym">Lithospermum officinale var. erythrorhizon</name>
    <dbReference type="NCBI Taxonomy" id="34254"/>
    <lineage>
        <taxon>Eukaryota</taxon>
        <taxon>Viridiplantae</taxon>
        <taxon>Streptophyta</taxon>
        <taxon>Embryophyta</taxon>
        <taxon>Tracheophyta</taxon>
        <taxon>Spermatophyta</taxon>
        <taxon>Magnoliopsida</taxon>
        <taxon>eudicotyledons</taxon>
        <taxon>Gunneridae</taxon>
        <taxon>Pentapetalae</taxon>
        <taxon>asterids</taxon>
        <taxon>lamiids</taxon>
        <taxon>Boraginales</taxon>
        <taxon>Boraginaceae</taxon>
        <taxon>Boraginoideae</taxon>
        <taxon>Lithospermeae</taxon>
        <taxon>Lithospermum</taxon>
    </lineage>
</organism>
<proteinExistence type="predicted"/>
<dbReference type="EMBL" id="BAABME010010732">
    <property type="protein sequence ID" value="GAA0181457.1"/>
    <property type="molecule type" value="Genomic_DNA"/>
</dbReference>
<accession>A0AAV3RQ89</accession>
<evidence type="ECO:0000313" key="2">
    <source>
        <dbReference type="Proteomes" id="UP001454036"/>
    </source>
</evidence>
<dbReference type="Proteomes" id="UP001454036">
    <property type="component" value="Unassembled WGS sequence"/>
</dbReference>
<sequence length="95" mass="10569">MLYLGDSHISWKKKTQVTVACSSIEVQYSLDCDFLRNAIVEGVIATSHVSTSQQLAGLFTKSISLSSSPRPTTYFHAPPYLQDEEVSFLRAFEPP</sequence>
<comment type="caution">
    <text evidence="1">The sequence shown here is derived from an EMBL/GenBank/DDBJ whole genome shotgun (WGS) entry which is preliminary data.</text>
</comment>
<name>A0AAV3RQ89_LITER</name>
<keyword evidence="2" id="KW-1185">Reference proteome</keyword>
<evidence type="ECO:0000313" key="1">
    <source>
        <dbReference type="EMBL" id="GAA0181457.1"/>
    </source>
</evidence>
<reference evidence="1 2" key="1">
    <citation type="submission" date="2024-01" db="EMBL/GenBank/DDBJ databases">
        <title>The complete chloroplast genome sequence of Lithospermum erythrorhizon: insights into the phylogenetic relationship among Boraginaceae species and the maternal lineages of purple gromwells.</title>
        <authorList>
            <person name="Okada T."/>
            <person name="Watanabe K."/>
        </authorList>
    </citation>
    <scope>NUCLEOTIDE SEQUENCE [LARGE SCALE GENOMIC DNA]</scope>
</reference>
<gene>
    <name evidence="1" type="ORF">LIER_30245</name>
</gene>
<dbReference type="AlphaFoldDB" id="A0AAV3RQ89"/>
<protein>
    <submittedName>
        <fullName evidence="1">Uncharacterized protein</fullName>
    </submittedName>
</protein>